<dbReference type="Ensembl" id="ENSHHUT00000023162.1">
    <property type="protein sequence ID" value="ENSHHUP00000022320.1"/>
    <property type="gene ID" value="ENSHHUG00000013981.1"/>
</dbReference>
<dbReference type="Proteomes" id="UP000314982">
    <property type="component" value="Unassembled WGS sequence"/>
</dbReference>
<reference evidence="1" key="2">
    <citation type="submission" date="2025-08" db="UniProtKB">
        <authorList>
            <consortium name="Ensembl"/>
        </authorList>
    </citation>
    <scope>IDENTIFICATION</scope>
</reference>
<sequence length="69" mass="7676">MALVGARASYHRILNQIELKLPAKLRPFYNHPAGNDTIIIRLTLGCLTAVVWSERSDQPYSSARASSVH</sequence>
<proteinExistence type="predicted"/>
<name>A0A4W5L997_9TELE</name>
<evidence type="ECO:0000313" key="1">
    <source>
        <dbReference type="Ensembl" id="ENSHHUP00000022320.1"/>
    </source>
</evidence>
<dbReference type="GeneTree" id="ENSGT00960000191967"/>
<organism evidence="1 2">
    <name type="scientific">Hucho hucho</name>
    <name type="common">huchen</name>
    <dbReference type="NCBI Taxonomy" id="62062"/>
    <lineage>
        <taxon>Eukaryota</taxon>
        <taxon>Metazoa</taxon>
        <taxon>Chordata</taxon>
        <taxon>Craniata</taxon>
        <taxon>Vertebrata</taxon>
        <taxon>Euteleostomi</taxon>
        <taxon>Actinopterygii</taxon>
        <taxon>Neopterygii</taxon>
        <taxon>Teleostei</taxon>
        <taxon>Protacanthopterygii</taxon>
        <taxon>Salmoniformes</taxon>
        <taxon>Salmonidae</taxon>
        <taxon>Salmoninae</taxon>
        <taxon>Hucho</taxon>
    </lineage>
</organism>
<reference evidence="1" key="3">
    <citation type="submission" date="2025-09" db="UniProtKB">
        <authorList>
            <consortium name="Ensembl"/>
        </authorList>
    </citation>
    <scope>IDENTIFICATION</scope>
</reference>
<protein>
    <submittedName>
        <fullName evidence="1">Uncharacterized protein</fullName>
    </submittedName>
</protein>
<dbReference type="AlphaFoldDB" id="A0A4W5L997"/>
<dbReference type="STRING" id="62062.ENSHHUP00000022320"/>
<reference evidence="2" key="1">
    <citation type="submission" date="2018-06" db="EMBL/GenBank/DDBJ databases">
        <title>Genome assembly of Danube salmon.</title>
        <authorList>
            <person name="Macqueen D.J."/>
            <person name="Gundappa M.K."/>
        </authorList>
    </citation>
    <scope>NUCLEOTIDE SEQUENCE [LARGE SCALE GENOMIC DNA]</scope>
</reference>
<evidence type="ECO:0000313" key="2">
    <source>
        <dbReference type="Proteomes" id="UP000314982"/>
    </source>
</evidence>
<accession>A0A4W5L997</accession>
<keyword evidence="2" id="KW-1185">Reference proteome</keyword>